<dbReference type="VEuPathDB" id="ToxoDB:CSUI_003397"/>
<name>A0A2C6L5L5_9APIC</name>
<feature type="non-terminal residue" evidence="1">
    <location>
        <position position="1"/>
    </location>
</feature>
<dbReference type="Proteomes" id="UP000221165">
    <property type="component" value="Unassembled WGS sequence"/>
</dbReference>
<dbReference type="EMBL" id="MIGC01001507">
    <property type="protein sequence ID" value="PHJ22753.1"/>
    <property type="molecule type" value="Genomic_DNA"/>
</dbReference>
<evidence type="ECO:0000313" key="1">
    <source>
        <dbReference type="EMBL" id="PHJ22753.1"/>
    </source>
</evidence>
<dbReference type="AlphaFoldDB" id="A0A2C6L5L5"/>
<feature type="non-terminal residue" evidence="1">
    <location>
        <position position="96"/>
    </location>
</feature>
<dbReference type="GeneID" id="94426806"/>
<accession>A0A2C6L5L5</accession>
<proteinExistence type="predicted"/>
<comment type="caution">
    <text evidence="1">The sequence shown here is derived from an EMBL/GenBank/DDBJ whole genome shotgun (WGS) entry which is preliminary data.</text>
</comment>
<sequence>STEAGLCFFCRSPEHNLVGFQWWQDYIGADATKRSACPKCLQQGHSYFSCPEASGVMWGHGPGPSIPGKQKSAQQAVAAAVMAETPPVVSKNTNLY</sequence>
<evidence type="ECO:0000313" key="2">
    <source>
        <dbReference type="Proteomes" id="UP000221165"/>
    </source>
</evidence>
<keyword evidence="2" id="KW-1185">Reference proteome</keyword>
<organism evidence="1 2">
    <name type="scientific">Cystoisospora suis</name>
    <dbReference type="NCBI Taxonomy" id="483139"/>
    <lineage>
        <taxon>Eukaryota</taxon>
        <taxon>Sar</taxon>
        <taxon>Alveolata</taxon>
        <taxon>Apicomplexa</taxon>
        <taxon>Conoidasida</taxon>
        <taxon>Coccidia</taxon>
        <taxon>Eucoccidiorida</taxon>
        <taxon>Eimeriorina</taxon>
        <taxon>Sarcocystidae</taxon>
        <taxon>Cystoisospora</taxon>
    </lineage>
</organism>
<protein>
    <submittedName>
        <fullName evidence="1">Uncharacterized protein</fullName>
    </submittedName>
</protein>
<reference evidence="1 2" key="1">
    <citation type="journal article" date="2017" name="Int. J. Parasitol.">
        <title>The genome of the protozoan parasite Cystoisospora suis and a reverse vaccinology approach to identify vaccine candidates.</title>
        <authorList>
            <person name="Palmieri N."/>
            <person name="Shrestha A."/>
            <person name="Ruttkowski B."/>
            <person name="Beck T."/>
            <person name="Vogl C."/>
            <person name="Tomley F."/>
            <person name="Blake D.P."/>
            <person name="Joachim A."/>
        </authorList>
    </citation>
    <scope>NUCLEOTIDE SEQUENCE [LARGE SCALE GENOMIC DNA]</scope>
    <source>
        <strain evidence="1 2">Wien I</strain>
    </source>
</reference>
<gene>
    <name evidence="1" type="ORF">CSUI_003397</name>
</gene>
<dbReference type="RefSeq" id="XP_067924430.1">
    <property type="nucleotide sequence ID" value="XM_068063595.1"/>
</dbReference>